<protein>
    <submittedName>
        <fullName evidence="1">Uncharacterized protein</fullName>
    </submittedName>
</protein>
<evidence type="ECO:0000313" key="2">
    <source>
        <dbReference type="Proteomes" id="UP001153069"/>
    </source>
</evidence>
<dbReference type="Proteomes" id="UP001153069">
    <property type="component" value="Unassembled WGS sequence"/>
</dbReference>
<gene>
    <name evidence="1" type="ORF">SEMRO_773_G200560.1</name>
</gene>
<sequence>MTEESKEAQIELSPIEQLPPSLFCEIAKYLVVVEYDDENEKCDPRWRPFLCRVRLKRGYALAVCSRRCNELFEESAKNFVGFYLPKNYFLPHVPIDEESSSHLARFYHIKGLEVKFRYASKCLQDFMGTTAVKERGRQNIQLETDLIRHAERVLSGPLVHNYACGVLLDCTRACARSLHVPNSGEIQPDPKVAEAAAVALDKIVTLRRLLAAAGGCVGSHYARSPLYPLSLLYFAWLKATKPNYAKAEQALLELLRELADPAAPKTAIVQDTQLKAFRTLFRLYMKSRRLDDCFDLMQRARMETKGLDPVHIWTCTGIVADYASQLGLARSITFVSEAVDELNCVQLPSEELRWRTRYNAADWHRYRQGCSTRLRELRDRQGWGEA</sequence>
<name>A0A9N8E9J1_9STRA</name>
<evidence type="ECO:0000313" key="1">
    <source>
        <dbReference type="EMBL" id="CAB9516309.1"/>
    </source>
</evidence>
<keyword evidence="2" id="KW-1185">Reference proteome</keyword>
<reference evidence="1" key="1">
    <citation type="submission" date="2020-06" db="EMBL/GenBank/DDBJ databases">
        <authorList>
            <consortium name="Plant Systems Biology data submission"/>
        </authorList>
    </citation>
    <scope>NUCLEOTIDE SEQUENCE</scope>
    <source>
        <strain evidence="1">D6</strain>
    </source>
</reference>
<organism evidence="1 2">
    <name type="scientific">Seminavis robusta</name>
    <dbReference type="NCBI Taxonomy" id="568900"/>
    <lineage>
        <taxon>Eukaryota</taxon>
        <taxon>Sar</taxon>
        <taxon>Stramenopiles</taxon>
        <taxon>Ochrophyta</taxon>
        <taxon>Bacillariophyta</taxon>
        <taxon>Bacillariophyceae</taxon>
        <taxon>Bacillariophycidae</taxon>
        <taxon>Naviculales</taxon>
        <taxon>Naviculaceae</taxon>
        <taxon>Seminavis</taxon>
    </lineage>
</organism>
<comment type="caution">
    <text evidence="1">The sequence shown here is derived from an EMBL/GenBank/DDBJ whole genome shotgun (WGS) entry which is preliminary data.</text>
</comment>
<accession>A0A9N8E9J1</accession>
<proteinExistence type="predicted"/>
<dbReference type="AlphaFoldDB" id="A0A9N8E9J1"/>
<dbReference type="EMBL" id="CAICTM010000772">
    <property type="protein sequence ID" value="CAB9516309.1"/>
    <property type="molecule type" value="Genomic_DNA"/>
</dbReference>